<comment type="caution">
    <text evidence="1">The sequence shown here is derived from an EMBL/GenBank/DDBJ whole genome shotgun (WGS) entry which is preliminary data.</text>
</comment>
<proteinExistence type="predicted"/>
<dbReference type="EMBL" id="BAAARW010000015">
    <property type="protein sequence ID" value="GAA2424938.1"/>
    <property type="molecule type" value="Genomic_DNA"/>
</dbReference>
<protein>
    <submittedName>
        <fullName evidence="1">Uncharacterized protein</fullName>
    </submittedName>
</protein>
<evidence type="ECO:0000313" key="2">
    <source>
        <dbReference type="Proteomes" id="UP001501231"/>
    </source>
</evidence>
<reference evidence="1 2" key="1">
    <citation type="journal article" date="2019" name="Int. J. Syst. Evol. Microbiol.">
        <title>The Global Catalogue of Microorganisms (GCM) 10K type strain sequencing project: providing services to taxonomists for standard genome sequencing and annotation.</title>
        <authorList>
            <consortium name="The Broad Institute Genomics Platform"/>
            <consortium name="The Broad Institute Genome Sequencing Center for Infectious Disease"/>
            <person name="Wu L."/>
            <person name="Ma J."/>
        </authorList>
    </citation>
    <scope>NUCLEOTIDE SEQUENCE [LARGE SCALE GENOMIC DNA]</scope>
    <source>
        <strain evidence="1 2">JCM 3325</strain>
    </source>
</reference>
<name>A0ABN3J8W6_9ACTN</name>
<sequence length="193" mass="21688">MAGRQAFWIDERYDRERARGDAGRYVERLWESIGEFDGAWGDIAPVAFCCAAWRVATPPIMEPGFVRWHRRILSATCVRNTWDGSLTARVTLVSPPPAPLTAARDWWRDRGWQGWPEIFGQFVEPAEQDLAKAPHLRATLRVDAPLPLDRLPAAPEGPDRKVPEAAHRALVVMVGDLNELLMPIIARLEDGSS</sequence>
<accession>A0ABN3J8W6</accession>
<evidence type="ECO:0000313" key="1">
    <source>
        <dbReference type="EMBL" id="GAA2424938.1"/>
    </source>
</evidence>
<dbReference type="RefSeq" id="WP_344590845.1">
    <property type="nucleotide sequence ID" value="NZ_BAAARW010000015.1"/>
</dbReference>
<gene>
    <name evidence="1" type="ORF">GCM10010191_41420</name>
</gene>
<organism evidence="1 2">
    <name type="scientific">Actinomadura vinacea</name>
    <dbReference type="NCBI Taxonomy" id="115336"/>
    <lineage>
        <taxon>Bacteria</taxon>
        <taxon>Bacillati</taxon>
        <taxon>Actinomycetota</taxon>
        <taxon>Actinomycetes</taxon>
        <taxon>Streptosporangiales</taxon>
        <taxon>Thermomonosporaceae</taxon>
        <taxon>Actinomadura</taxon>
    </lineage>
</organism>
<dbReference type="Proteomes" id="UP001501231">
    <property type="component" value="Unassembled WGS sequence"/>
</dbReference>
<keyword evidence="2" id="KW-1185">Reference proteome</keyword>